<dbReference type="PROSITE" id="PS00107">
    <property type="entry name" value="PROTEIN_KINASE_ATP"/>
    <property type="match status" value="1"/>
</dbReference>
<dbReference type="SMART" id="SM00220">
    <property type="entry name" value="S_TKc"/>
    <property type="match status" value="1"/>
</dbReference>
<dbReference type="InterPro" id="IPR011009">
    <property type="entry name" value="Kinase-like_dom_sf"/>
</dbReference>
<dbReference type="EC" id="2.7.11.1" evidence="1"/>
<evidence type="ECO:0000256" key="5">
    <source>
        <dbReference type="ARBA" id="ARBA00022777"/>
    </source>
</evidence>
<dbReference type="PROSITE" id="PS50011">
    <property type="entry name" value="PROTEIN_KINASE_DOM"/>
    <property type="match status" value="1"/>
</dbReference>
<dbReference type="GO" id="GO:0005524">
    <property type="term" value="F:ATP binding"/>
    <property type="evidence" value="ECO:0007669"/>
    <property type="project" value="UniProtKB-UniRule"/>
</dbReference>
<dbReference type="Gene3D" id="3.30.200.20">
    <property type="entry name" value="Phosphorylase Kinase, domain 1"/>
    <property type="match status" value="1"/>
</dbReference>
<evidence type="ECO:0000313" key="10">
    <source>
        <dbReference type="EMBL" id="MBB6628611.1"/>
    </source>
</evidence>
<dbReference type="CDD" id="cd14014">
    <property type="entry name" value="STKc_PknB_like"/>
    <property type="match status" value="1"/>
</dbReference>
<dbReference type="RefSeq" id="WP_185253651.1">
    <property type="nucleotide sequence ID" value="NZ_JACKXE010000001.1"/>
</dbReference>
<keyword evidence="5 10" id="KW-0418">Kinase</keyword>
<dbReference type="Gene3D" id="1.10.510.10">
    <property type="entry name" value="Transferase(Phosphotransferase) domain 1"/>
    <property type="match status" value="1"/>
</dbReference>
<evidence type="ECO:0000256" key="8">
    <source>
        <dbReference type="SAM" id="MobiDB-lite"/>
    </source>
</evidence>
<feature type="compositionally biased region" description="Basic and acidic residues" evidence="8">
    <location>
        <begin position="405"/>
        <end position="415"/>
    </location>
</feature>
<keyword evidence="2 10" id="KW-0723">Serine/threonine-protein kinase</keyword>
<protein>
    <recommendedName>
        <fullName evidence="1">non-specific serine/threonine protein kinase</fullName>
        <ecNumber evidence="1">2.7.11.1</ecNumber>
    </recommendedName>
</protein>
<dbReference type="GO" id="GO:0004674">
    <property type="term" value="F:protein serine/threonine kinase activity"/>
    <property type="evidence" value="ECO:0007669"/>
    <property type="project" value="UniProtKB-KW"/>
</dbReference>
<dbReference type="AlphaFoldDB" id="A0A7X0RHY3"/>
<name>A0A7X0RHY3_9ACTN</name>
<dbReference type="PROSITE" id="PS00108">
    <property type="entry name" value="PROTEIN_KINASE_ST"/>
    <property type="match status" value="1"/>
</dbReference>
<accession>A0A7X0RHY3</accession>
<evidence type="ECO:0000313" key="11">
    <source>
        <dbReference type="Proteomes" id="UP000523955"/>
    </source>
</evidence>
<feature type="binding site" evidence="7">
    <location>
        <position position="40"/>
    </location>
    <ligand>
        <name>ATP</name>
        <dbReference type="ChEBI" id="CHEBI:30616"/>
    </ligand>
</feature>
<evidence type="ECO:0000256" key="7">
    <source>
        <dbReference type="PROSITE-ProRule" id="PRU10141"/>
    </source>
</evidence>
<dbReference type="Proteomes" id="UP000523955">
    <property type="component" value="Unassembled WGS sequence"/>
</dbReference>
<feature type="compositionally biased region" description="Polar residues" evidence="8">
    <location>
        <begin position="367"/>
        <end position="378"/>
    </location>
</feature>
<proteinExistence type="predicted"/>
<evidence type="ECO:0000256" key="4">
    <source>
        <dbReference type="ARBA" id="ARBA00022741"/>
    </source>
</evidence>
<sequence>MSDPEVLADRYELGDVLGRGGMADVHRARDLLLGRSVAVKVLRDPTGDESDRRRFTAEARTLAGLNNPGLVMVLDAGITHERPFLVMELVEGPTLGALCDRQPLDAARTRDLGAQVADALAYIHERGVVHRDVKPGNVLVGEGDRVKLADFGIARLIGDTVRHTQTGHAIGTAAYLSPEQVLGEDLTPAADVYSLGLVLLETLTAVRAYPGTPTEAALARLHRPPDVPADLPGDLRDLLTSMTAREAADRPSAAEVATRLRDAPEPGAAPVAAVPDEATRTMLLSQPTPVPTASAAGGASAIDRAGDALARQPAALAAAARRMPPHLRPVAAVGAAILLLIVVAGIASSTGSDGGTDPGSDTTPTPARTSPSGTPSTDASPSGTTSEPAPTTSSTPAVTPPAPGKEPKPPKDKGPGKGPGKGPKKK</sequence>
<keyword evidence="6 7" id="KW-0067">ATP-binding</keyword>
<evidence type="ECO:0000256" key="6">
    <source>
        <dbReference type="ARBA" id="ARBA00022840"/>
    </source>
</evidence>
<feature type="region of interest" description="Disordered" evidence="8">
    <location>
        <begin position="349"/>
        <end position="426"/>
    </location>
</feature>
<feature type="compositionally biased region" description="Low complexity" evidence="8">
    <location>
        <begin position="379"/>
        <end position="397"/>
    </location>
</feature>
<evidence type="ECO:0000256" key="2">
    <source>
        <dbReference type="ARBA" id="ARBA00022527"/>
    </source>
</evidence>
<keyword evidence="3" id="KW-0808">Transferase</keyword>
<organism evidence="10 11">
    <name type="scientific">Nocardioides luti</name>
    <dbReference type="NCBI Taxonomy" id="2761101"/>
    <lineage>
        <taxon>Bacteria</taxon>
        <taxon>Bacillati</taxon>
        <taxon>Actinomycetota</taxon>
        <taxon>Actinomycetes</taxon>
        <taxon>Propionibacteriales</taxon>
        <taxon>Nocardioidaceae</taxon>
        <taxon>Nocardioides</taxon>
    </lineage>
</organism>
<dbReference type="PANTHER" id="PTHR43289:SF6">
    <property type="entry name" value="SERINE_THREONINE-PROTEIN KINASE NEKL-3"/>
    <property type="match status" value="1"/>
</dbReference>
<reference evidence="10 11" key="1">
    <citation type="submission" date="2020-08" db="EMBL/GenBank/DDBJ databases">
        <authorList>
            <person name="Seo M.-J."/>
        </authorList>
    </citation>
    <scope>NUCLEOTIDE SEQUENCE [LARGE SCALE GENOMIC DNA]</scope>
    <source>
        <strain evidence="10 11">KIGAM211</strain>
    </source>
</reference>
<dbReference type="SUPFAM" id="SSF56112">
    <property type="entry name" value="Protein kinase-like (PK-like)"/>
    <property type="match status" value="1"/>
</dbReference>
<evidence type="ECO:0000256" key="1">
    <source>
        <dbReference type="ARBA" id="ARBA00012513"/>
    </source>
</evidence>
<evidence type="ECO:0000259" key="9">
    <source>
        <dbReference type="PROSITE" id="PS50011"/>
    </source>
</evidence>
<dbReference type="InterPro" id="IPR008271">
    <property type="entry name" value="Ser/Thr_kinase_AS"/>
</dbReference>
<gene>
    <name evidence="10" type="ORF">H5V45_14900</name>
</gene>
<dbReference type="PANTHER" id="PTHR43289">
    <property type="entry name" value="MITOGEN-ACTIVATED PROTEIN KINASE KINASE KINASE 20-RELATED"/>
    <property type="match status" value="1"/>
</dbReference>
<dbReference type="EMBL" id="JACKXE010000001">
    <property type="protein sequence ID" value="MBB6628611.1"/>
    <property type="molecule type" value="Genomic_DNA"/>
</dbReference>
<dbReference type="InterPro" id="IPR017441">
    <property type="entry name" value="Protein_kinase_ATP_BS"/>
</dbReference>
<feature type="compositionally biased region" description="Gly residues" evidence="8">
    <location>
        <begin position="416"/>
        <end position="426"/>
    </location>
</feature>
<evidence type="ECO:0000256" key="3">
    <source>
        <dbReference type="ARBA" id="ARBA00022679"/>
    </source>
</evidence>
<feature type="domain" description="Protein kinase" evidence="9">
    <location>
        <begin position="11"/>
        <end position="268"/>
    </location>
</feature>
<comment type="caution">
    <text evidence="10">The sequence shown here is derived from an EMBL/GenBank/DDBJ whole genome shotgun (WGS) entry which is preliminary data.</text>
</comment>
<dbReference type="Pfam" id="PF00069">
    <property type="entry name" value="Pkinase"/>
    <property type="match status" value="1"/>
</dbReference>
<dbReference type="InterPro" id="IPR000719">
    <property type="entry name" value="Prot_kinase_dom"/>
</dbReference>
<keyword evidence="4 7" id="KW-0547">Nucleotide-binding</keyword>
<keyword evidence="11" id="KW-1185">Reference proteome</keyword>